<evidence type="ECO:0000313" key="2">
    <source>
        <dbReference type="EMBL" id="OXA88754.1"/>
    </source>
</evidence>
<protein>
    <submittedName>
        <fullName evidence="1">Uncharacterized protein</fullName>
    </submittedName>
</protein>
<organism evidence="1 3">
    <name type="scientific">Flavobacterium hydatis</name>
    <name type="common">Cytophaga aquatilis</name>
    <dbReference type="NCBI Taxonomy" id="991"/>
    <lineage>
        <taxon>Bacteria</taxon>
        <taxon>Pseudomonadati</taxon>
        <taxon>Bacteroidota</taxon>
        <taxon>Flavobacteriia</taxon>
        <taxon>Flavobacteriales</taxon>
        <taxon>Flavobacteriaceae</taxon>
        <taxon>Flavobacterium</taxon>
    </lineage>
</organism>
<dbReference type="STRING" id="991.IW20_04485"/>
<proteinExistence type="predicted"/>
<dbReference type="EMBL" id="JPRM01000005">
    <property type="protein sequence ID" value="KFF18831.1"/>
    <property type="molecule type" value="Genomic_DNA"/>
</dbReference>
<dbReference type="OrthoDB" id="733813at2"/>
<dbReference type="AlphaFoldDB" id="A0A086AQ67"/>
<evidence type="ECO:0000313" key="3">
    <source>
        <dbReference type="Proteomes" id="UP000028712"/>
    </source>
</evidence>
<accession>A0A086AQ67</accession>
<dbReference type="Proteomes" id="UP000198424">
    <property type="component" value="Unassembled WGS sequence"/>
</dbReference>
<dbReference type="EMBL" id="MUGY01000032">
    <property type="protein sequence ID" value="OXA88754.1"/>
    <property type="molecule type" value="Genomic_DNA"/>
</dbReference>
<dbReference type="Proteomes" id="UP000028712">
    <property type="component" value="Unassembled WGS sequence"/>
</dbReference>
<dbReference type="RefSeq" id="WP_035619352.1">
    <property type="nucleotide sequence ID" value="NZ_JBEWQG010000002.1"/>
</dbReference>
<evidence type="ECO:0000313" key="1">
    <source>
        <dbReference type="EMBL" id="KFF18831.1"/>
    </source>
</evidence>
<sequence length="378" mass="44233">MKKIILLLLTLFITNFNYAQNILLDSLVQKNSFPFQNDKNVSFQGKGWDVLLDEIKQSNSVLLGESHFTNEIPYFTNAIINEVKFDNYFLEVDPYSVDIIEKKVKSLSAEQLNSFVKEYSTNFSFLEYEPEFNLFKDLVKRNTKIYGAEQISLFADQMIISTLKETSKNKKVIEIYEQMLNNSKRGASKEGYEKFYLLSEDCLQKIDLLLKLKLSDNERKQIEALKLSREIYLNRNHPLRIQLMKSILLNQMPNWKDKKNLFKFGAVHLPKGETILMKTDIYDIGSLVLNVEEASFRKSLHIMLIGKGEDESDDSSFKSFLNVQKEEQWYCYDLRPLKKSILENKLKLDDAYLSRVIKGYDYLIYIPKVTKSKEISIK</sequence>
<evidence type="ECO:0000313" key="4">
    <source>
        <dbReference type="Proteomes" id="UP000198424"/>
    </source>
</evidence>
<name>A0A086AQ67_FLAHY</name>
<gene>
    <name evidence="2" type="ORF">B0A62_21150</name>
    <name evidence="1" type="ORF">IW20_04485</name>
</gene>
<comment type="caution">
    <text evidence="1">The sequence shown here is derived from an EMBL/GenBank/DDBJ whole genome shotgun (WGS) entry which is preliminary data.</text>
</comment>
<reference evidence="1 3" key="1">
    <citation type="submission" date="2014-07" db="EMBL/GenBank/DDBJ databases">
        <title>Genome of Flavobacterium hydatis DSM 2063.</title>
        <authorList>
            <person name="Pipes S.E."/>
            <person name="Stropko S.J."/>
            <person name="Newman J.D."/>
        </authorList>
    </citation>
    <scope>NUCLEOTIDE SEQUENCE [LARGE SCALE GENOMIC DNA]</scope>
    <source>
        <strain evidence="1 3">DSM 2063</strain>
    </source>
</reference>
<keyword evidence="4" id="KW-1185">Reference proteome</keyword>
<dbReference type="eggNOG" id="ENOG502Z9PJ">
    <property type="taxonomic scope" value="Bacteria"/>
</dbReference>
<reference evidence="2 4" key="2">
    <citation type="submission" date="2016-11" db="EMBL/GenBank/DDBJ databases">
        <title>Whole genomes of Flavobacteriaceae.</title>
        <authorList>
            <person name="Stine C."/>
            <person name="Li C."/>
            <person name="Tadesse D."/>
        </authorList>
    </citation>
    <scope>NUCLEOTIDE SEQUENCE [LARGE SCALE GENOMIC DNA]</scope>
    <source>
        <strain evidence="2 4">ATCC 29551</strain>
    </source>
</reference>